<dbReference type="GO" id="GO:0042262">
    <property type="term" value="P:DNA protection"/>
    <property type="evidence" value="ECO:0007669"/>
    <property type="project" value="InterPro"/>
</dbReference>
<accession>A0A7C3E7C0</accession>
<dbReference type="Pfam" id="PF07352">
    <property type="entry name" value="Phage_Mu_Gam"/>
    <property type="match status" value="1"/>
</dbReference>
<dbReference type="GO" id="GO:0003690">
    <property type="term" value="F:double-stranded DNA binding"/>
    <property type="evidence" value="ECO:0007669"/>
    <property type="project" value="InterPro"/>
</dbReference>
<reference evidence="1" key="1">
    <citation type="journal article" date="2020" name="mSystems">
        <title>Genome- and Community-Level Interaction Insights into Carbon Utilization and Element Cycling Functions of Hydrothermarchaeota in Hydrothermal Sediment.</title>
        <authorList>
            <person name="Zhou Z."/>
            <person name="Liu Y."/>
            <person name="Xu W."/>
            <person name="Pan J."/>
            <person name="Luo Z.H."/>
            <person name="Li M."/>
        </authorList>
    </citation>
    <scope>NUCLEOTIDE SEQUENCE [LARGE SCALE GENOMIC DNA]</scope>
    <source>
        <strain evidence="1">SpSt-503</strain>
    </source>
</reference>
<dbReference type="EMBL" id="DSVL01000048">
    <property type="protein sequence ID" value="HFH28193.1"/>
    <property type="molecule type" value="Genomic_DNA"/>
</dbReference>
<gene>
    <name evidence="1" type="ORF">ENS59_01575</name>
</gene>
<name>A0A7C3E7C0_9SPIR</name>
<organism evidence="1">
    <name type="scientific">Gracilinema caldarium</name>
    <dbReference type="NCBI Taxonomy" id="215591"/>
    <lineage>
        <taxon>Bacteria</taxon>
        <taxon>Pseudomonadati</taxon>
        <taxon>Spirochaetota</taxon>
        <taxon>Spirochaetia</taxon>
        <taxon>Spirochaetales</taxon>
        <taxon>Breznakiellaceae</taxon>
        <taxon>Gracilinema</taxon>
    </lineage>
</organism>
<dbReference type="Gene3D" id="1.20.5.170">
    <property type="match status" value="1"/>
</dbReference>
<evidence type="ECO:0000313" key="1">
    <source>
        <dbReference type="EMBL" id="HFH28193.1"/>
    </source>
</evidence>
<protein>
    <recommendedName>
        <fullName evidence="2">Host-nuclease inhibitor protein Gam</fullName>
    </recommendedName>
</protein>
<sequence>MARYKPTTGELESLADVDKALKELCALEAEIERIDAEADKQIAAIKAKAAEVGKGLRERVKEVSAIIKAFCDYHKGEYFKDKKSLDLAFGTIGYRLTPPSISITKQTLPLMKQLGLAGYIRIKEEVDKEALLSLDDETLAQIEAVKKQKNEFFIQPKREQVNKDLLASA</sequence>
<dbReference type="SUPFAM" id="SSF161266">
    <property type="entry name" value="Gam-like"/>
    <property type="match status" value="1"/>
</dbReference>
<evidence type="ECO:0008006" key="2">
    <source>
        <dbReference type="Google" id="ProtNLM"/>
    </source>
</evidence>
<dbReference type="InterPro" id="IPR009951">
    <property type="entry name" value="Host-nuc_inhib_Gam"/>
</dbReference>
<comment type="caution">
    <text evidence="1">The sequence shown here is derived from an EMBL/GenBank/DDBJ whole genome shotgun (WGS) entry which is preliminary data.</text>
</comment>
<proteinExistence type="predicted"/>
<dbReference type="AlphaFoldDB" id="A0A7C3E7C0"/>